<evidence type="ECO:0000313" key="6">
    <source>
        <dbReference type="EnsemblMetazoa" id="G25873.1:cds"/>
    </source>
</evidence>
<dbReference type="Gene3D" id="1.20.120.550">
    <property type="entry name" value="Membrane associated eicosanoid/glutathione metabolism-like domain"/>
    <property type="match status" value="2"/>
</dbReference>
<feature type="transmembrane region" description="Helical" evidence="5">
    <location>
        <begin position="376"/>
        <end position="393"/>
    </location>
</feature>
<dbReference type="PANTHER" id="PTHR31004">
    <property type="entry name" value="TRANSMEMBRANE PROTEIN 79"/>
    <property type="match status" value="1"/>
</dbReference>
<accession>A0A8W8KZ20</accession>
<dbReference type="PANTHER" id="PTHR31004:SF1">
    <property type="entry name" value="TRANSMEMBRANE PROTEIN 79"/>
    <property type="match status" value="1"/>
</dbReference>
<dbReference type="GO" id="GO:0045055">
    <property type="term" value="P:regulated exocytosis"/>
    <property type="evidence" value="ECO:0007669"/>
    <property type="project" value="TreeGrafter"/>
</dbReference>
<dbReference type="InterPro" id="IPR023352">
    <property type="entry name" value="MAPEG-like_dom_sf"/>
</dbReference>
<proteinExistence type="predicted"/>
<keyword evidence="2 5" id="KW-0812">Transmembrane</keyword>
<evidence type="ECO:0000256" key="2">
    <source>
        <dbReference type="ARBA" id="ARBA00022692"/>
    </source>
</evidence>
<feature type="transmembrane region" description="Helical" evidence="5">
    <location>
        <begin position="58"/>
        <end position="79"/>
    </location>
</feature>
<dbReference type="InterPro" id="IPR001129">
    <property type="entry name" value="Membr-assoc_MAPEG"/>
</dbReference>
<dbReference type="Proteomes" id="UP000005408">
    <property type="component" value="Unassembled WGS sequence"/>
</dbReference>
<keyword evidence="7" id="KW-1185">Reference proteome</keyword>
<dbReference type="EnsemblMetazoa" id="G25873.1">
    <property type="protein sequence ID" value="G25873.1:cds"/>
    <property type="gene ID" value="G25873"/>
</dbReference>
<name>A0A8W8KZ20_MAGGI</name>
<dbReference type="GO" id="GO:0005765">
    <property type="term" value="C:lysosomal membrane"/>
    <property type="evidence" value="ECO:0007669"/>
    <property type="project" value="TreeGrafter"/>
</dbReference>
<feature type="transmembrane region" description="Helical" evidence="5">
    <location>
        <begin position="26"/>
        <end position="46"/>
    </location>
</feature>
<reference evidence="6" key="1">
    <citation type="submission" date="2022-08" db="UniProtKB">
        <authorList>
            <consortium name="EnsemblMetazoa"/>
        </authorList>
    </citation>
    <scope>IDENTIFICATION</scope>
    <source>
        <strain evidence="6">05x7-T-G4-1.051#20</strain>
    </source>
</reference>
<evidence type="ECO:0000256" key="4">
    <source>
        <dbReference type="ARBA" id="ARBA00023136"/>
    </source>
</evidence>
<dbReference type="SUPFAM" id="SSF161084">
    <property type="entry name" value="MAPEG domain-like"/>
    <property type="match status" value="2"/>
</dbReference>
<dbReference type="GO" id="GO:0032588">
    <property type="term" value="C:trans-Golgi network membrane"/>
    <property type="evidence" value="ECO:0007669"/>
    <property type="project" value="TreeGrafter"/>
</dbReference>
<evidence type="ECO:0000256" key="1">
    <source>
        <dbReference type="ARBA" id="ARBA00004370"/>
    </source>
</evidence>
<keyword evidence="4 5" id="KW-0472">Membrane</keyword>
<feature type="transmembrane region" description="Helical" evidence="5">
    <location>
        <begin position="336"/>
        <end position="356"/>
    </location>
</feature>
<keyword evidence="3 5" id="KW-1133">Transmembrane helix</keyword>
<organism evidence="6 7">
    <name type="scientific">Magallana gigas</name>
    <name type="common">Pacific oyster</name>
    <name type="synonym">Crassostrea gigas</name>
    <dbReference type="NCBI Taxonomy" id="29159"/>
    <lineage>
        <taxon>Eukaryota</taxon>
        <taxon>Metazoa</taxon>
        <taxon>Spiralia</taxon>
        <taxon>Lophotrochozoa</taxon>
        <taxon>Mollusca</taxon>
        <taxon>Bivalvia</taxon>
        <taxon>Autobranchia</taxon>
        <taxon>Pteriomorphia</taxon>
        <taxon>Ostreida</taxon>
        <taxon>Ostreoidea</taxon>
        <taxon>Ostreidae</taxon>
        <taxon>Magallana</taxon>
    </lineage>
</organism>
<dbReference type="AlphaFoldDB" id="A0A8W8KZ20"/>
<feature type="transmembrane region" description="Helical" evidence="5">
    <location>
        <begin position="136"/>
        <end position="153"/>
    </location>
</feature>
<feature type="transmembrane region" description="Helical" evidence="5">
    <location>
        <begin position="227"/>
        <end position="247"/>
    </location>
</feature>
<feature type="transmembrane region" description="Helical" evidence="5">
    <location>
        <begin position="165"/>
        <end position="190"/>
    </location>
</feature>
<evidence type="ECO:0000256" key="3">
    <source>
        <dbReference type="ARBA" id="ARBA00022989"/>
    </source>
</evidence>
<protein>
    <submittedName>
        <fullName evidence="6">Uncharacterized protein</fullName>
    </submittedName>
</protein>
<feature type="transmembrane region" description="Helical" evidence="5">
    <location>
        <begin position="259"/>
        <end position="277"/>
    </location>
</feature>
<evidence type="ECO:0000313" key="7">
    <source>
        <dbReference type="Proteomes" id="UP000005408"/>
    </source>
</evidence>
<dbReference type="Pfam" id="PF01124">
    <property type="entry name" value="MAPEG"/>
    <property type="match status" value="2"/>
</dbReference>
<evidence type="ECO:0000256" key="5">
    <source>
        <dbReference type="SAM" id="Phobius"/>
    </source>
</evidence>
<comment type="subcellular location">
    <subcellularLocation>
        <location evidence="1">Membrane</location>
    </subcellularLocation>
</comment>
<sequence>MSEKSSKWTEEKRTFKEKKGRMERDSVVSTVITAIVFLLSYLFLPIDTSTLVTLPDRLSLTIPCLFVSSLSIVMGIVAVGSVRGNSNAIDPVYGRSEHLVDVPNRILRNTTEQFILHMMAMLALTVFLEGSSMKVIPILSGIFLIARIVYHIGYMSSPTKRAYGFVSTFFPTICVYAYCSSLCGTITGLLRGYDTYVRTTLSGRIMTQKSQHRKAPKESHIWVRNQIIVGIILSIGMCLGAYHFLPIQISDIKSPADRLVLAVRCISISTIPVFALFKSVADTRFFTRAIDPVKGGGEDMVDVPNRILRNTTEQFLLHAVGLLTLSTFLDEASLKILPILSCDFVIFRMLFWWGYLNAPLNRAVGMSGTASTTICVYAYCMYCILKPVFISFIG</sequence>